<dbReference type="Gene3D" id="3.10.110.10">
    <property type="entry name" value="Ubiquitin Conjugating Enzyme"/>
    <property type="match status" value="1"/>
</dbReference>
<organism evidence="9 10">
    <name type="scientific">Vanilla planifolia</name>
    <name type="common">Vanilla</name>
    <dbReference type="NCBI Taxonomy" id="51239"/>
    <lineage>
        <taxon>Eukaryota</taxon>
        <taxon>Viridiplantae</taxon>
        <taxon>Streptophyta</taxon>
        <taxon>Embryophyta</taxon>
        <taxon>Tracheophyta</taxon>
        <taxon>Spermatophyta</taxon>
        <taxon>Magnoliopsida</taxon>
        <taxon>Liliopsida</taxon>
        <taxon>Asparagales</taxon>
        <taxon>Orchidaceae</taxon>
        <taxon>Vanilloideae</taxon>
        <taxon>Vanilleae</taxon>
        <taxon>Vanilla</taxon>
    </lineage>
</organism>
<dbReference type="Pfam" id="PF00179">
    <property type="entry name" value="UQ_con"/>
    <property type="match status" value="1"/>
</dbReference>
<reference evidence="9 10" key="1">
    <citation type="journal article" date="2020" name="Nat. Food">
        <title>A phased Vanilla planifolia genome enables genetic improvement of flavour and production.</title>
        <authorList>
            <person name="Hasing T."/>
            <person name="Tang H."/>
            <person name="Brym M."/>
            <person name="Khazi F."/>
            <person name="Huang T."/>
            <person name="Chambers A.H."/>
        </authorList>
    </citation>
    <scope>NUCLEOTIDE SEQUENCE [LARGE SCALE GENOMIC DNA]</scope>
    <source>
        <tissue evidence="9">Leaf</tissue>
    </source>
</reference>
<proteinExistence type="inferred from homology"/>
<feature type="active site" description="Glycyl thioester intermediate" evidence="6">
    <location>
        <position position="95"/>
    </location>
</feature>
<sequence>MTQAARLSARMQKEIKLLLSDPPPGVSFPSLTNESSSPSFESIEARLRGPEGTMYSEGCFTLRIQVPERYPFQPPNITFVTPIYHPNIDSGGRICLDILNLPPKGAWQPSLNISTVLTSIGLLMTEPNPDDGLMVEASREYKYNRKVFDEKARYWTQKYANSATLEKKLDDILPPNLKMEIKRPLGVVTNYQSGVLAEGMISDKLVEETEASRKKPRLMGGKLALKLATPVSKSNIENKENVPVHQTPWDAAVRFGDGHEKVYSNEALVSPVLNKAVDLNTMIVSDSESSDDEQDRPFRSGSSLLLKRTAWANYTAKRM</sequence>
<evidence type="ECO:0000259" key="8">
    <source>
        <dbReference type="PROSITE" id="PS50127"/>
    </source>
</evidence>
<keyword evidence="3 7" id="KW-0547">Nucleotide-binding</keyword>
<feature type="domain" description="UBC core" evidence="8">
    <location>
        <begin position="6"/>
        <end position="161"/>
    </location>
</feature>
<evidence type="ECO:0000256" key="5">
    <source>
        <dbReference type="ARBA" id="ARBA00022840"/>
    </source>
</evidence>
<evidence type="ECO:0000256" key="3">
    <source>
        <dbReference type="ARBA" id="ARBA00022741"/>
    </source>
</evidence>
<dbReference type="SUPFAM" id="SSF54495">
    <property type="entry name" value="UBC-like"/>
    <property type="match status" value="1"/>
</dbReference>
<dbReference type="GO" id="GO:0061631">
    <property type="term" value="F:ubiquitin conjugating enzyme activity"/>
    <property type="evidence" value="ECO:0007669"/>
    <property type="project" value="UniProtKB-EC"/>
</dbReference>
<dbReference type="PROSITE" id="PS50127">
    <property type="entry name" value="UBC_2"/>
    <property type="match status" value="1"/>
</dbReference>
<dbReference type="InterPro" id="IPR000608">
    <property type="entry name" value="UBC"/>
</dbReference>
<dbReference type="CDD" id="cd23805">
    <property type="entry name" value="UBCc_UBE2T"/>
    <property type="match status" value="1"/>
</dbReference>
<dbReference type="PANTHER" id="PTHR24068">
    <property type="entry name" value="UBIQUITIN-CONJUGATING ENZYME E2"/>
    <property type="match status" value="1"/>
</dbReference>
<evidence type="ECO:0000313" key="10">
    <source>
        <dbReference type="Proteomes" id="UP000636800"/>
    </source>
</evidence>
<dbReference type="SMART" id="SM00212">
    <property type="entry name" value="UBCc"/>
    <property type="match status" value="1"/>
</dbReference>
<comment type="similarity">
    <text evidence="7">Belongs to the ubiquitin-conjugating enzyme family.</text>
</comment>
<evidence type="ECO:0000256" key="6">
    <source>
        <dbReference type="PROSITE-ProRule" id="PRU10133"/>
    </source>
</evidence>
<dbReference type="FunFam" id="3.10.110.10:FF:000041">
    <property type="entry name" value="Ubiquitin-conjugating enzyme E2 T"/>
    <property type="match status" value="1"/>
</dbReference>
<dbReference type="InterPro" id="IPR023313">
    <property type="entry name" value="UBQ-conjugating_AS"/>
</dbReference>
<keyword evidence="2" id="KW-0808">Transferase</keyword>
<dbReference type="AlphaFoldDB" id="A0A835RCW0"/>
<evidence type="ECO:0000256" key="4">
    <source>
        <dbReference type="ARBA" id="ARBA00022786"/>
    </source>
</evidence>
<name>A0A835RCW0_VANPL</name>
<evidence type="ECO:0000256" key="1">
    <source>
        <dbReference type="ARBA" id="ARBA00012486"/>
    </source>
</evidence>
<keyword evidence="4 7" id="KW-0833">Ubl conjugation pathway</keyword>
<keyword evidence="10" id="KW-1185">Reference proteome</keyword>
<dbReference type="PROSITE" id="PS00183">
    <property type="entry name" value="UBC_1"/>
    <property type="match status" value="1"/>
</dbReference>
<comment type="caution">
    <text evidence="9">The sequence shown here is derived from an EMBL/GenBank/DDBJ whole genome shotgun (WGS) entry which is preliminary data.</text>
</comment>
<evidence type="ECO:0000256" key="2">
    <source>
        <dbReference type="ARBA" id="ARBA00022679"/>
    </source>
</evidence>
<gene>
    <name evidence="9" type="ORF">HPP92_009704</name>
</gene>
<evidence type="ECO:0000313" key="9">
    <source>
        <dbReference type="EMBL" id="KAG0485625.1"/>
    </source>
</evidence>
<accession>A0A835RCW0</accession>
<dbReference type="EMBL" id="JADCNL010000004">
    <property type="protein sequence ID" value="KAG0485625.1"/>
    <property type="molecule type" value="Genomic_DNA"/>
</dbReference>
<protein>
    <recommendedName>
        <fullName evidence="1">E2 ubiquitin-conjugating enzyme</fullName>
        <ecNumber evidence="1">2.3.2.23</ecNumber>
    </recommendedName>
</protein>
<keyword evidence="5 7" id="KW-0067">ATP-binding</keyword>
<dbReference type="OrthoDB" id="439808at2759"/>
<dbReference type="InterPro" id="IPR016135">
    <property type="entry name" value="UBQ-conjugating_enzyme/RWD"/>
</dbReference>
<dbReference type="GO" id="GO:0005524">
    <property type="term" value="F:ATP binding"/>
    <property type="evidence" value="ECO:0007669"/>
    <property type="project" value="UniProtKB-UniRule"/>
</dbReference>
<dbReference type="EC" id="2.3.2.23" evidence="1"/>
<dbReference type="Proteomes" id="UP000636800">
    <property type="component" value="Unassembled WGS sequence"/>
</dbReference>
<evidence type="ECO:0000256" key="7">
    <source>
        <dbReference type="RuleBase" id="RU362109"/>
    </source>
</evidence>